<evidence type="ECO:0000256" key="1">
    <source>
        <dbReference type="SAM" id="SignalP"/>
    </source>
</evidence>
<keyword evidence="1" id="KW-0732">Signal</keyword>
<dbReference type="OrthoDB" id="4374632at2759"/>
<evidence type="ECO:0000313" key="2">
    <source>
        <dbReference type="EMBL" id="KAJ5369347.1"/>
    </source>
</evidence>
<evidence type="ECO:0008006" key="5">
    <source>
        <dbReference type="Google" id="ProtNLM"/>
    </source>
</evidence>
<keyword evidence="4" id="KW-1185">Reference proteome</keyword>
<dbReference type="Proteomes" id="UP001147782">
    <property type="component" value="Unassembled WGS sequence"/>
</dbReference>
<accession>A0A9W9RZN4</accession>
<evidence type="ECO:0000313" key="3">
    <source>
        <dbReference type="EMBL" id="KAJ5369348.1"/>
    </source>
</evidence>
<name>A0A9W9RZN4_9EURO</name>
<dbReference type="AlphaFoldDB" id="A0A9W9RZN4"/>
<gene>
    <name evidence="2" type="ORF">N7496_009107</name>
    <name evidence="3" type="ORF">N7496_009108</name>
</gene>
<dbReference type="EMBL" id="JAPZBS010000007">
    <property type="protein sequence ID" value="KAJ5369348.1"/>
    <property type="molecule type" value="Genomic_DNA"/>
</dbReference>
<feature type="signal peptide" evidence="1">
    <location>
        <begin position="1"/>
        <end position="22"/>
    </location>
</feature>
<evidence type="ECO:0000313" key="4">
    <source>
        <dbReference type="Proteomes" id="UP001147782"/>
    </source>
</evidence>
<dbReference type="EMBL" id="JAPZBS010000007">
    <property type="protein sequence ID" value="KAJ5369347.1"/>
    <property type="molecule type" value="Genomic_DNA"/>
</dbReference>
<dbReference type="RefSeq" id="XP_056554089.1">
    <property type="nucleotide sequence ID" value="XM_056702026.1"/>
</dbReference>
<organism evidence="3 4">
    <name type="scientific">Penicillium cataractarum</name>
    <dbReference type="NCBI Taxonomy" id="2100454"/>
    <lineage>
        <taxon>Eukaryota</taxon>
        <taxon>Fungi</taxon>
        <taxon>Dikarya</taxon>
        <taxon>Ascomycota</taxon>
        <taxon>Pezizomycotina</taxon>
        <taxon>Eurotiomycetes</taxon>
        <taxon>Eurotiomycetidae</taxon>
        <taxon>Eurotiales</taxon>
        <taxon>Aspergillaceae</taxon>
        <taxon>Penicillium</taxon>
    </lineage>
</organism>
<sequence>MRFTTIGLLTFAVAAAAMPGQSDPPKSLDITQQCGSQILACCSEINIYPGGDPSVEKRQLGNLVDSLVGTVDGVLGTLGLGGGGEGLCHTHEDNGAVCKGTFACCPGNGNKCIAVSNDKHKFDD</sequence>
<proteinExistence type="predicted"/>
<reference evidence="3" key="2">
    <citation type="journal article" date="2023" name="IMA Fungus">
        <title>Comparative genomic study of the Penicillium genus elucidates a diverse pangenome and 15 lateral gene transfer events.</title>
        <authorList>
            <person name="Petersen C."/>
            <person name="Sorensen T."/>
            <person name="Nielsen M.R."/>
            <person name="Sondergaard T.E."/>
            <person name="Sorensen J.L."/>
            <person name="Fitzpatrick D.A."/>
            <person name="Frisvad J.C."/>
            <person name="Nielsen K.L."/>
        </authorList>
    </citation>
    <scope>NUCLEOTIDE SEQUENCE</scope>
    <source>
        <strain evidence="3">IBT 29864</strain>
    </source>
</reference>
<dbReference type="GeneID" id="81441205"/>
<protein>
    <recommendedName>
        <fullName evidence="5">Hydrophobin</fullName>
    </recommendedName>
</protein>
<comment type="caution">
    <text evidence="3">The sequence shown here is derived from an EMBL/GenBank/DDBJ whole genome shotgun (WGS) entry which is preliminary data.</text>
</comment>
<feature type="chain" id="PRO_5041114782" description="Hydrophobin" evidence="1">
    <location>
        <begin position="23"/>
        <end position="124"/>
    </location>
</feature>
<reference evidence="3" key="1">
    <citation type="submission" date="2022-11" db="EMBL/GenBank/DDBJ databases">
        <authorList>
            <person name="Petersen C."/>
        </authorList>
    </citation>
    <scope>NUCLEOTIDE SEQUENCE</scope>
    <source>
        <strain evidence="3">IBT 29864</strain>
    </source>
</reference>